<accession>A0AAV7PYP9</accession>
<keyword evidence="2" id="KW-1185">Reference proteome</keyword>
<protein>
    <submittedName>
        <fullName evidence="1">Uncharacterized protein</fullName>
    </submittedName>
</protein>
<comment type="caution">
    <text evidence="1">The sequence shown here is derived from an EMBL/GenBank/DDBJ whole genome shotgun (WGS) entry which is preliminary data.</text>
</comment>
<dbReference type="Proteomes" id="UP001066276">
    <property type="component" value="Chromosome 7"/>
</dbReference>
<organism evidence="1 2">
    <name type="scientific">Pleurodeles waltl</name>
    <name type="common">Iberian ribbed newt</name>
    <dbReference type="NCBI Taxonomy" id="8319"/>
    <lineage>
        <taxon>Eukaryota</taxon>
        <taxon>Metazoa</taxon>
        <taxon>Chordata</taxon>
        <taxon>Craniata</taxon>
        <taxon>Vertebrata</taxon>
        <taxon>Euteleostomi</taxon>
        <taxon>Amphibia</taxon>
        <taxon>Batrachia</taxon>
        <taxon>Caudata</taxon>
        <taxon>Salamandroidea</taxon>
        <taxon>Salamandridae</taxon>
        <taxon>Pleurodelinae</taxon>
        <taxon>Pleurodeles</taxon>
    </lineage>
</organism>
<name>A0AAV7PYP9_PLEWA</name>
<dbReference type="AlphaFoldDB" id="A0AAV7PYP9"/>
<sequence length="141" mass="16018">MSKGARRFLTVLERLEDLLPITYDVIKNIEGAWRFLTVLECLEDLLPITYDVNKNIEVKNSLLLTSYWRRASCSSERCEPTCMLIPVVQFCSFVHLHRELRQSGRVTGELCSFTASGVKFCNKLVSTRASRPAVSTTGITR</sequence>
<dbReference type="EMBL" id="JANPWB010000011">
    <property type="protein sequence ID" value="KAJ1132064.1"/>
    <property type="molecule type" value="Genomic_DNA"/>
</dbReference>
<evidence type="ECO:0000313" key="1">
    <source>
        <dbReference type="EMBL" id="KAJ1132064.1"/>
    </source>
</evidence>
<evidence type="ECO:0000313" key="2">
    <source>
        <dbReference type="Proteomes" id="UP001066276"/>
    </source>
</evidence>
<reference evidence="1" key="1">
    <citation type="journal article" date="2022" name="bioRxiv">
        <title>Sequencing and chromosome-scale assembly of the giantPleurodeles waltlgenome.</title>
        <authorList>
            <person name="Brown T."/>
            <person name="Elewa A."/>
            <person name="Iarovenko S."/>
            <person name="Subramanian E."/>
            <person name="Araus A.J."/>
            <person name="Petzold A."/>
            <person name="Susuki M."/>
            <person name="Suzuki K.-i.T."/>
            <person name="Hayashi T."/>
            <person name="Toyoda A."/>
            <person name="Oliveira C."/>
            <person name="Osipova E."/>
            <person name="Leigh N.D."/>
            <person name="Simon A."/>
            <person name="Yun M.H."/>
        </authorList>
    </citation>
    <scope>NUCLEOTIDE SEQUENCE</scope>
    <source>
        <strain evidence="1">20211129_DDA</strain>
        <tissue evidence="1">Liver</tissue>
    </source>
</reference>
<gene>
    <name evidence="1" type="ORF">NDU88_010394</name>
</gene>
<proteinExistence type="predicted"/>